<evidence type="ECO:0000259" key="2">
    <source>
        <dbReference type="Pfam" id="PF08327"/>
    </source>
</evidence>
<dbReference type="SUPFAM" id="SSF55961">
    <property type="entry name" value="Bet v1-like"/>
    <property type="match status" value="1"/>
</dbReference>
<dbReference type="Gene3D" id="3.30.530.20">
    <property type="match status" value="1"/>
</dbReference>
<dbReference type="RefSeq" id="WP_321561306.1">
    <property type="nucleotide sequence ID" value="NZ_CP139558.1"/>
</dbReference>
<dbReference type="InterPro" id="IPR013538">
    <property type="entry name" value="ASHA1/2-like_C"/>
</dbReference>
<dbReference type="EMBL" id="CP139558">
    <property type="protein sequence ID" value="WPU92140.1"/>
    <property type="molecule type" value="Genomic_DNA"/>
</dbReference>
<proteinExistence type="inferred from homology"/>
<name>A0ABZ0TLT8_9SPHI</name>
<dbReference type="Proteomes" id="UP001324380">
    <property type="component" value="Chromosome"/>
</dbReference>
<comment type="similarity">
    <text evidence="1">Belongs to the AHA1 family.</text>
</comment>
<keyword evidence="4" id="KW-1185">Reference proteome</keyword>
<feature type="domain" description="Activator of Hsp90 ATPase homologue 1/2-like C-terminal" evidence="2">
    <location>
        <begin position="32"/>
        <end position="136"/>
    </location>
</feature>
<dbReference type="InterPro" id="IPR023393">
    <property type="entry name" value="START-like_dom_sf"/>
</dbReference>
<dbReference type="Pfam" id="PF08327">
    <property type="entry name" value="AHSA1"/>
    <property type="match status" value="1"/>
</dbReference>
<protein>
    <submittedName>
        <fullName evidence="3">SRPBCC domain-containing protein</fullName>
    </submittedName>
</protein>
<gene>
    <name evidence="3" type="ORF">SNE25_22725</name>
</gene>
<organism evidence="3 4">
    <name type="scientific">Mucilaginibacter sabulilitoris</name>
    <dbReference type="NCBI Taxonomy" id="1173583"/>
    <lineage>
        <taxon>Bacteria</taxon>
        <taxon>Pseudomonadati</taxon>
        <taxon>Bacteroidota</taxon>
        <taxon>Sphingobacteriia</taxon>
        <taxon>Sphingobacteriales</taxon>
        <taxon>Sphingobacteriaceae</taxon>
        <taxon>Mucilaginibacter</taxon>
    </lineage>
</organism>
<evidence type="ECO:0000313" key="3">
    <source>
        <dbReference type="EMBL" id="WPU92140.1"/>
    </source>
</evidence>
<evidence type="ECO:0000313" key="4">
    <source>
        <dbReference type="Proteomes" id="UP001324380"/>
    </source>
</evidence>
<reference evidence="3 4" key="1">
    <citation type="submission" date="2023-11" db="EMBL/GenBank/DDBJ databases">
        <title>Analysis of the Genomes of Mucilaginibacter gossypii cycad 4 and M. sabulilitoris SNA2: microbes with the potential for plant growth promotion.</title>
        <authorList>
            <person name="Hirsch A.M."/>
            <person name="Humm E."/>
            <person name="Rubbi M."/>
            <person name="Del Vecchio G."/>
            <person name="Ha S.M."/>
            <person name="Pellegrini M."/>
            <person name="Gunsalus R.P."/>
        </authorList>
    </citation>
    <scope>NUCLEOTIDE SEQUENCE [LARGE SCALE GENOMIC DNA]</scope>
    <source>
        <strain evidence="3 4">SNA2</strain>
    </source>
</reference>
<accession>A0ABZ0TLT8</accession>
<sequence length="174" mass="20146">MPEEQFKLSDHFGSFHKTGDTYDIRFERLLNHPAGKVWDALTKPEQMAKWFGSAEIDLKIGGKIKVQLMMATVEGKITQLETGRLLEYTFGEQNILRWELIKETKDTCRLIFTEHLAPLSDLQYTAPGWHGYLDLLSLSLDGAIEKRPTFSIEEWQDISEVITAKYKRIIEQLK</sequence>
<evidence type="ECO:0000256" key="1">
    <source>
        <dbReference type="ARBA" id="ARBA00006817"/>
    </source>
</evidence>